<feature type="chain" id="PRO_5043553566" description="SCP domain-containing protein" evidence="4">
    <location>
        <begin position="30"/>
        <end position="314"/>
    </location>
</feature>
<accession>A0AAW1U9Z4</accession>
<dbReference type="Pfam" id="PF00188">
    <property type="entry name" value="CAP"/>
    <property type="match status" value="1"/>
</dbReference>
<dbReference type="AlphaFoldDB" id="A0AAW1U9Z4"/>
<evidence type="ECO:0000256" key="3">
    <source>
        <dbReference type="SAM" id="Phobius"/>
    </source>
</evidence>
<proteinExistence type="predicted"/>
<organism evidence="6 7">
    <name type="scientific">Henosepilachna vigintioctopunctata</name>
    <dbReference type="NCBI Taxonomy" id="420089"/>
    <lineage>
        <taxon>Eukaryota</taxon>
        <taxon>Metazoa</taxon>
        <taxon>Ecdysozoa</taxon>
        <taxon>Arthropoda</taxon>
        <taxon>Hexapoda</taxon>
        <taxon>Insecta</taxon>
        <taxon>Pterygota</taxon>
        <taxon>Neoptera</taxon>
        <taxon>Endopterygota</taxon>
        <taxon>Coleoptera</taxon>
        <taxon>Polyphaga</taxon>
        <taxon>Cucujiformia</taxon>
        <taxon>Coccinelloidea</taxon>
        <taxon>Coccinellidae</taxon>
        <taxon>Epilachninae</taxon>
        <taxon>Epilachnini</taxon>
        <taxon>Henosepilachna</taxon>
    </lineage>
</organism>
<keyword evidence="3" id="KW-0812">Transmembrane</keyword>
<feature type="domain" description="SCP" evidence="5">
    <location>
        <begin position="73"/>
        <end position="233"/>
    </location>
</feature>
<evidence type="ECO:0000256" key="1">
    <source>
        <dbReference type="ARBA" id="ARBA00004613"/>
    </source>
</evidence>
<dbReference type="SMART" id="SM00198">
    <property type="entry name" value="SCP"/>
    <property type="match status" value="1"/>
</dbReference>
<protein>
    <recommendedName>
        <fullName evidence="5">SCP domain-containing protein</fullName>
    </recommendedName>
</protein>
<feature type="transmembrane region" description="Helical" evidence="3">
    <location>
        <begin position="289"/>
        <end position="312"/>
    </location>
</feature>
<dbReference type="InterPro" id="IPR014044">
    <property type="entry name" value="CAP_dom"/>
</dbReference>
<gene>
    <name evidence="6" type="ORF">WA026_011779</name>
</gene>
<dbReference type="SUPFAM" id="SSF55797">
    <property type="entry name" value="PR-1-like"/>
    <property type="match status" value="1"/>
</dbReference>
<keyword evidence="3" id="KW-0472">Membrane</keyword>
<sequence length="314" mass="35797">MSFEKMAKIKIRTFRFLLIIWHYIISVRAEGPSADYCFLQCKDRVDSIHKVCKRLHRCNVNTNKCKEYNIDENFRKKILDLHNKARNELANGDVRGSYGNTGAKNMNALSYDLELEYFSSCVANDCKTLNKLDGCLNSQRFPAHASSAMIYNAKFGDSFWNDAMNDIKSSMNYIGSVNYIHGFNYEAASDDLSFYNLYWADAKYVGCTAILYKSSDKTGILQCTYAPVEYKEGSPVYKMATSTSEIASECREGKNKDYSSLCGVVQPIPKGKMWTLLNSTNDNNLSKKMYSISFFTITMVSLSLIFLLKYFINT</sequence>
<evidence type="ECO:0000256" key="4">
    <source>
        <dbReference type="SAM" id="SignalP"/>
    </source>
</evidence>
<evidence type="ECO:0000259" key="5">
    <source>
        <dbReference type="SMART" id="SM00198"/>
    </source>
</evidence>
<comment type="subcellular location">
    <subcellularLocation>
        <location evidence="1">Secreted</location>
    </subcellularLocation>
</comment>
<dbReference type="Proteomes" id="UP001431783">
    <property type="component" value="Unassembled WGS sequence"/>
</dbReference>
<keyword evidence="2" id="KW-0964">Secreted</keyword>
<keyword evidence="3" id="KW-1133">Transmembrane helix</keyword>
<evidence type="ECO:0000256" key="2">
    <source>
        <dbReference type="ARBA" id="ARBA00022525"/>
    </source>
</evidence>
<evidence type="ECO:0000313" key="7">
    <source>
        <dbReference type="Proteomes" id="UP001431783"/>
    </source>
</evidence>
<dbReference type="Gene3D" id="3.40.33.10">
    <property type="entry name" value="CAP"/>
    <property type="match status" value="1"/>
</dbReference>
<feature type="signal peptide" evidence="4">
    <location>
        <begin position="1"/>
        <end position="29"/>
    </location>
</feature>
<comment type="caution">
    <text evidence="6">The sequence shown here is derived from an EMBL/GenBank/DDBJ whole genome shotgun (WGS) entry which is preliminary data.</text>
</comment>
<keyword evidence="7" id="KW-1185">Reference proteome</keyword>
<reference evidence="6 7" key="1">
    <citation type="submission" date="2023-03" db="EMBL/GenBank/DDBJ databases">
        <title>Genome insight into feeding habits of ladybird beetles.</title>
        <authorList>
            <person name="Li H.-S."/>
            <person name="Huang Y.-H."/>
            <person name="Pang H."/>
        </authorList>
    </citation>
    <scope>NUCLEOTIDE SEQUENCE [LARGE SCALE GENOMIC DNA]</scope>
    <source>
        <strain evidence="6">SYSU_2023b</strain>
        <tissue evidence="6">Whole body</tissue>
    </source>
</reference>
<keyword evidence="4" id="KW-0732">Signal</keyword>
<dbReference type="InterPro" id="IPR035940">
    <property type="entry name" value="CAP_sf"/>
</dbReference>
<dbReference type="EMBL" id="JARQZJ010000065">
    <property type="protein sequence ID" value="KAK9880542.1"/>
    <property type="molecule type" value="Genomic_DNA"/>
</dbReference>
<dbReference type="GO" id="GO:0005576">
    <property type="term" value="C:extracellular region"/>
    <property type="evidence" value="ECO:0007669"/>
    <property type="project" value="UniProtKB-SubCell"/>
</dbReference>
<name>A0AAW1U9Z4_9CUCU</name>
<evidence type="ECO:0000313" key="6">
    <source>
        <dbReference type="EMBL" id="KAK9880542.1"/>
    </source>
</evidence>